<reference evidence="2" key="1">
    <citation type="submission" date="2015-07" db="EMBL/GenBank/DDBJ databases">
        <title>Fjat-10036 dsm4.</title>
        <authorList>
            <person name="Liu B."/>
            <person name="Wang J."/>
            <person name="Zhu Y."/>
            <person name="Liu G."/>
            <person name="Chen Q."/>
            <person name="Chen Z."/>
            <person name="Lan J."/>
            <person name="Che J."/>
            <person name="Ge C."/>
            <person name="Shi H."/>
            <person name="Pan Z."/>
            <person name="Liu X."/>
        </authorList>
    </citation>
    <scope>NUCLEOTIDE SEQUENCE [LARGE SCALE GENOMIC DNA]</scope>
    <source>
        <strain evidence="2">DSM 4</strain>
    </source>
</reference>
<dbReference type="RefSeq" id="WP_053434660.1">
    <property type="nucleotide sequence ID" value="NZ_LGUF01000007.1"/>
</dbReference>
<dbReference type="Proteomes" id="UP000037109">
    <property type="component" value="Unassembled WGS sequence"/>
</dbReference>
<comment type="caution">
    <text evidence="1">The sequence shown here is derived from an EMBL/GenBank/DDBJ whole genome shotgun (WGS) entry which is preliminary data.</text>
</comment>
<evidence type="ECO:0000313" key="2">
    <source>
        <dbReference type="Proteomes" id="UP000037109"/>
    </source>
</evidence>
<proteinExistence type="predicted"/>
<dbReference type="STRING" id="1459.AF332_11100"/>
<gene>
    <name evidence="1" type="ORF">AF332_11100</name>
</gene>
<dbReference type="PATRIC" id="fig|1459.3.peg.2372"/>
<dbReference type="AlphaFoldDB" id="A0A0M0GCP8"/>
<dbReference type="Pfam" id="PF13031">
    <property type="entry name" value="DUF3892"/>
    <property type="match status" value="1"/>
</dbReference>
<keyword evidence="2" id="KW-1185">Reference proteome</keyword>
<dbReference type="EMBL" id="LGUF01000007">
    <property type="protein sequence ID" value="KON87317.1"/>
    <property type="molecule type" value="Genomic_DNA"/>
</dbReference>
<dbReference type="InterPro" id="IPR024997">
    <property type="entry name" value="DUF3892"/>
</dbReference>
<dbReference type="OrthoDB" id="1647761at2"/>
<sequence>MNGEQLTAVYRNNNGEIISFQTSGGRIISYRKALLETEEGLIEGIQIYEDEDGSMSLHPSWASSFDEFPSLY</sequence>
<name>A0A0M0GCP8_SPOGL</name>
<evidence type="ECO:0000313" key="1">
    <source>
        <dbReference type="EMBL" id="KON87317.1"/>
    </source>
</evidence>
<protein>
    <recommendedName>
        <fullName evidence="3">DUF3892 domain-containing protein</fullName>
    </recommendedName>
</protein>
<accession>A0A0M0GCP8</accession>
<evidence type="ECO:0008006" key="3">
    <source>
        <dbReference type="Google" id="ProtNLM"/>
    </source>
</evidence>
<organism evidence="1 2">
    <name type="scientific">Sporosarcina globispora</name>
    <name type="common">Bacillus globisporus</name>
    <dbReference type="NCBI Taxonomy" id="1459"/>
    <lineage>
        <taxon>Bacteria</taxon>
        <taxon>Bacillati</taxon>
        <taxon>Bacillota</taxon>
        <taxon>Bacilli</taxon>
        <taxon>Bacillales</taxon>
        <taxon>Caryophanaceae</taxon>
        <taxon>Sporosarcina</taxon>
    </lineage>
</organism>